<keyword evidence="3" id="KW-0233">DNA recombination</keyword>
<dbReference type="Pfam" id="PF00589">
    <property type="entry name" value="Phage_integrase"/>
    <property type="match status" value="1"/>
</dbReference>
<reference evidence="7" key="1">
    <citation type="submission" date="2021-04" db="EMBL/GenBank/DDBJ databases">
        <authorList>
            <person name="Chen K."/>
        </authorList>
    </citation>
    <scope>NUCLEOTIDE SEQUENCE</scope>
    <source>
        <strain evidence="7">Sa42</strain>
        <plasmid evidence="7">pSa42-TC5-117k</plasmid>
    </source>
</reference>
<dbReference type="InterPro" id="IPR013762">
    <property type="entry name" value="Integrase-like_cat_sf"/>
</dbReference>
<dbReference type="InterPro" id="IPR010998">
    <property type="entry name" value="Integrase_recombinase_N"/>
</dbReference>
<dbReference type="InterPro" id="IPR044068">
    <property type="entry name" value="CB"/>
</dbReference>
<dbReference type="GO" id="GO:0003677">
    <property type="term" value="F:DNA binding"/>
    <property type="evidence" value="ECO:0007669"/>
    <property type="project" value="UniProtKB-UniRule"/>
</dbReference>
<sequence length="1112" mass="125554">MNINRLIFTIEDCLNTLSRFSVASSFVEYCDLRTVIGLDRQDRERRPWLNSPYIAATKRGEYLSVFEVSGAFREMDEASDQTGPGSLESLITSMSDSLNTAYKNSGHKISFVFERDPDMGKEEIEDMVAPQKRSLANTGIQLQDVVDEKVTTLSPWLVRERCWLAIWSGPDLISNSDRTAHDELVRRLAERVPKARFAQSPWQWALSALKIRHEAFLDNVEQALRHSSDGLILRLLDIHEVGREIRRQTERHSTPRNWQPHLPEDAQPAGYRWTDDESVLHAPSLHLQLFNTQVTTQGNLVQAGGLWHGMVSITLPPQNLQTFNELVRAVPRAVPWRIRMDLMPGGMKALNLKKTLLTYSSFISAVRPMYESVMTLAATDEKEPVCIMTIMASTWGKTREICTRNQAILKSAIEGWGVCGTTTTFGDPRRAWVNTILAASGGSGPVPLYPPLSHAISLFPLNRAGSVWRGKGNLMLHTEDGSAFEVGLASSQQNKHTELAPGDPGLGKSVLINTLSEIQISSAQKNLPFIAYIDKGYSAQGLVQLIRDSLPPERKDEAVGIILSNDPEYTRNLFDVMYGAKKPITPEKNFMSSVLCALCVDTGTGQPCNPGDTRQIINQLIELAFKEYGENNPRLYRASTEELVDSALQDSGLYEKHDAAWWARSTWFEVRDMLHNAGYIMAAQRAHYQAMPQLPEVSSMLGHTSLGTGLARLQRMIVGIIFSSFEVSMPSPRIRKMSLSRALDKYLKTVSVHKKGHQQEFYRSNVIKRYPIALRNMDEITTVDIATYRDVRLAEINPRTGKAITGNTVRLELALLSSLFNIARVEWGTCRTNPVELVRKPKVSSGRDRRLTSSEERRLSRYFREKNLMLYVIFHLALETAMRQGEILALRWEHIDLRHGVAHLPETKNGHSRDVPLSRRARNFLQMMPVNLHGNVFDYTASGFKNAWRIATQRLRIEDLHFHDLRHEAISRFFELGSLNVMEIAAISGHRSMNMLKRYTHLRAWQLVSKLDARRRQTQKVAAWFVPYPAHITTIDEENGQKAHRIEIGDFDNLHVTATTKEEAVHRASEVLLRTLAIAAQKGERVPSPGALPVNDPDYIMICPLNPGSTPL</sequence>
<evidence type="ECO:0000256" key="2">
    <source>
        <dbReference type="ARBA" id="ARBA00023125"/>
    </source>
</evidence>
<protein>
    <recommendedName>
        <fullName evidence="8">IncI1-type conjugal transfer protein TraU</fullName>
    </recommendedName>
</protein>
<evidence type="ECO:0000256" key="3">
    <source>
        <dbReference type="ARBA" id="ARBA00023172"/>
    </source>
</evidence>
<keyword evidence="1" id="KW-0229">DNA integration</keyword>
<organism evidence="7">
    <name type="scientific">Salmonella enterica subsp. enterica serovar Meleagridis</name>
    <dbReference type="NCBI Taxonomy" id="486999"/>
    <lineage>
        <taxon>Bacteria</taxon>
        <taxon>Pseudomonadati</taxon>
        <taxon>Pseudomonadota</taxon>
        <taxon>Gammaproteobacteria</taxon>
        <taxon>Enterobacterales</taxon>
        <taxon>Enterobacteriaceae</taxon>
        <taxon>Salmonella</taxon>
    </lineage>
</organism>
<dbReference type="PANTHER" id="PTHR30349">
    <property type="entry name" value="PHAGE INTEGRASE-RELATED"/>
    <property type="match status" value="1"/>
</dbReference>
<evidence type="ECO:0000259" key="6">
    <source>
        <dbReference type="PROSITE" id="PS51900"/>
    </source>
</evidence>
<dbReference type="PROSITE" id="PS51898">
    <property type="entry name" value="TYR_RECOMBINASE"/>
    <property type="match status" value="1"/>
</dbReference>
<evidence type="ECO:0000259" key="5">
    <source>
        <dbReference type="PROSITE" id="PS51898"/>
    </source>
</evidence>
<dbReference type="InterPro" id="IPR011010">
    <property type="entry name" value="DNA_brk_join_enz"/>
</dbReference>
<dbReference type="Gene3D" id="1.10.150.130">
    <property type="match status" value="1"/>
</dbReference>
<dbReference type="GO" id="GO:0006310">
    <property type="term" value="P:DNA recombination"/>
    <property type="evidence" value="ECO:0007669"/>
    <property type="project" value="UniProtKB-KW"/>
</dbReference>
<dbReference type="GO" id="GO:0015074">
    <property type="term" value="P:DNA integration"/>
    <property type="evidence" value="ECO:0007669"/>
    <property type="project" value="UniProtKB-KW"/>
</dbReference>
<evidence type="ECO:0000313" key="7">
    <source>
        <dbReference type="EMBL" id="QTX13596.1"/>
    </source>
</evidence>
<keyword evidence="2 4" id="KW-0238">DNA-binding</keyword>
<feature type="domain" description="Core-binding (CB)" evidence="6">
    <location>
        <begin position="737"/>
        <end position="824"/>
    </location>
</feature>
<dbReference type="EMBL" id="MW881231">
    <property type="protein sequence ID" value="QTX13596.1"/>
    <property type="molecule type" value="Genomic_DNA"/>
</dbReference>
<evidence type="ECO:0008006" key="8">
    <source>
        <dbReference type="Google" id="ProtNLM"/>
    </source>
</evidence>
<evidence type="ECO:0000256" key="1">
    <source>
        <dbReference type="ARBA" id="ARBA00022908"/>
    </source>
</evidence>
<dbReference type="SUPFAM" id="SSF56349">
    <property type="entry name" value="DNA breaking-rejoining enzymes"/>
    <property type="match status" value="1"/>
</dbReference>
<dbReference type="CDD" id="cd00796">
    <property type="entry name" value="INT_Rci_Hp1_C"/>
    <property type="match status" value="1"/>
</dbReference>
<name>A0A8B0SQU2_SALET</name>
<dbReference type="AlphaFoldDB" id="A0A8B0SQU2"/>
<keyword evidence="7" id="KW-0614">Plasmid</keyword>
<dbReference type="PROSITE" id="PS51900">
    <property type="entry name" value="CB"/>
    <property type="match status" value="1"/>
</dbReference>
<feature type="domain" description="Tyr recombinase" evidence="5">
    <location>
        <begin position="846"/>
        <end position="1012"/>
    </location>
</feature>
<dbReference type="InterPro" id="IPR002104">
    <property type="entry name" value="Integrase_catalytic"/>
</dbReference>
<geneLocation type="plasmid" evidence="7">
    <name>pSa42-TC5-117k</name>
</geneLocation>
<gene>
    <name evidence="7" type="ORF">FPNNMAGG_00083</name>
</gene>
<dbReference type="InterPro" id="IPR050090">
    <property type="entry name" value="Tyrosine_recombinase_XerCD"/>
</dbReference>
<dbReference type="Gene3D" id="1.10.443.10">
    <property type="entry name" value="Intergrase catalytic core"/>
    <property type="match status" value="1"/>
</dbReference>
<evidence type="ECO:0000256" key="4">
    <source>
        <dbReference type="PROSITE-ProRule" id="PRU01248"/>
    </source>
</evidence>
<accession>A0A8B0SQU2</accession>
<proteinExistence type="predicted"/>
<dbReference type="PANTHER" id="PTHR30349:SF94">
    <property type="entry name" value="INTEGRASE_RECOMBINASE HI_1414-RELATED"/>
    <property type="match status" value="1"/>
</dbReference>